<feature type="chain" id="PRO_5037816051" description="Peptidase S1 domain-containing protein" evidence="5">
    <location>
        <begin position="19"/>
        <end position="225"/>
    </location>
</feature>
<dbReference type="AlphaFoldDB" id="A0A922CE30"/>
<organism evidence="7 8">
    <name type="scientific">Manduca sexta</name>
    <name type="common">Tobacco hawkmoth</name>
    <name type="synonym">Tobacco hornworm</name>
    <dbReference type="NCBI Taxonomy" id="7130"/>
    <lineage>
        <taxon>Eukaryota</taxon>
        <taxon>Metazoa</taxon>
        <taxon>Ecdysozoa</taxon>
        <taxon>Arthropoda</taxon>
        <taxon>Hexapoda</taxon>
        <taxon>Insecta</taxon>
        <taxon>Pterygota</taxon>
        <taxon>Neoptera</taxon>
        <taxon>Endopterygota</taxon>
        <taxon>Lepidoptera</taxon>
        <taxon>Glossata</taxon>
        <taxon>Ditrysia</taxon>
        <taxon>Bombycoidea</taxon>
        <taxon>Sphingidae</taxon>
        <taxon>Sphinginae</taxon>
        <taxon>Sphingini</taxon>
        <taxon>Manduca</taxon>
    </lineage>
</organism>
<feature type="domain" description="Peptidase S1" evidence="6">
    <location>
        <begin position="51"/>
        <end position="225"/>
    </location>
</feature>
<protein>
    <recommendedName>
        <fullName evidence="6">Peptidase S1 domain-containing protein</fullName>
    </recommendedName>
</protein>
<keyword evidence="1" id="KW-0645">Protease</keyword>
<dbReference type="GO" id="GO:0006508">
    <property type="term" value="P:proteolysis"/>
    <property type="evidence" value="ECO:0007669"/>
    <property type="project" value="UniProtKB-KW"/>
</dbReference>
<reference evidence="7" key="1">
    <citation type="journal article" date="2016" name="Insect Biochem. Mol. Biol.">
        <title>Multifaceted biological insights from a draft genome sequence of the tobacco hornworm moth, Manduca sexta.</title>
        <authorList>
            <person name="Kanost M.R."/>
            <person name="Arrese E.L."/>
            <person name="Cao X."/>
            <person name="Chen Y.R."/>
            <person name="Chellapilla S."/>
            <person name="Goldsmith M.R."/>
            <person name="Grosse-Wilde E."/>
            <person name="Heckel D.G."/>
            <person name="Herndon N."/>
            <person name="Jiang H."/>
            <person name="Papanicolaou A."/>
            <person name="Qu J."/>
            <person name="Soulages J.L."/>
            <person name="Vogel H."/>
            <person name="Walters J."/>
            <person name="Waterhouse R.M."/>
            <person name="Ahn S.J."/>
            <person name="Almeida F.C."/>
            <person name="An C."/>
            <person name="Aqrawi P."/>
            <person name="Bretschneider A."/>
            <person name="Bryant W.B."/>
            <person name="Bucks S."/>
            <person name="Chao H."/>
            <person name="Chevignon G."/>
            <person name="Christen J.M."/>
            <person name="Clarke D.F."/>
            <person name="Dittmer N.T."/>
            <person name="Ferguson L.C.F."/>
            <person name="Garavelou S."/>
            <person name="Gordon K.H.J."/>
            <person name="Gunaratna R.T."/>
            <person name="Han Y."/>
            <person name="Hauser F."/>
            <person name="He Y."/>
            <person name="Heidel-Fischer H."/>
            <person name="Hirsh A."/>
            <person name="Hu Y."/>
            <person name="Jiang H."/>
            <person name="Kalra D."/>
            <person name="Klinner C."/>
            <person name="Konig C."/>
            <person name="Kovar C."/>
            <person name="Kroll A.R."/>
            <person name="Kuwar S.S."/>
            <person name="Lee S.L."/>
            <person name="Lehman R."/>
            <person name="Li K."/>
            <person name="Li Z."/>
            <person name="Liang H."/>
            <person name="Lovelace S."/>
            <person name="Lu Z."/>
            <person name="Mansfield J.H."/>
            <person name="McCulloch K.J."/>
            <person name="Mathew T."/>
            <person name="Morton B."/>
            <person name="Muzny D.M."/>
            <person name="Neunemann D."/>
            <person name="Ongeri F."/>
            <person name="Pauchet Y."/>
            <person name="Pu L.L."/>
            <person name="Pyrousis I."/>
            <person name="Rao X.J."/>
            <person name="Redding A."/>
            <person name="Roesel C."/>
            <person name="Sanchez-Gracia A."/>
            <person name="Schaack S."/>
            <person name="Shukla A."/>
            <person name="Tetreau G."/>
            <person name="Wang Y."/>
            <person name="Xiong G.H."/>
            <person name="Traut W."/>
            <person name="Walsh T.K."/>
            <person name="Worley K.C."/>
            <person name="Wu D."/>
            <person name="Wu W."/>
            <person name="Wu Y.Q."/>
            <person name="Zhang X."/>
            <person name="Zou Z."/>
            <person name="Zucker H."/>
            <person name="Briscoe A.D."/>
            <person name="Burmester T."/>
            <person name="Clem R.J."/>
            <person name="Feyereisen R."/>
            <person name="Grimmelikhuijzen C.J.P."/>
            <person name="Hamodrakas S.J."/>
            <person name="Hansson B.S."/>
            <person name="Huguet E."/>
            <person name="Jermiin L.S."/>
            <person name="Lan Q."/>
            <person name="Lehman H.K."/>
            <person name="Lorenzen M."/>
            <person name="Merzendorfer H."/>
            <person name="Michalopoulos I."/>
            <person name="Morton D.B."/>
            <person name="Muthukrishnan S."/>
            <person name="Oakeshott J.G."/>
            <person name="Palmer W."/>
            <person name="Park Y."/>
            <person name="Passarelli A.L."/>
            <person name="Rozas J."/>
            <person name="Schwartz L.M."/>
            <person name="Smith W."/>
            <person name="Southgate A."/>
            <person name="Vilcinskas A."/>
            <person name="Vogt R."/>
            <person name="Wang P."/>
            <person name="Werren J."/>
            <person name="Yu X.Q."/>
            <person name="Zhou J.J."/>
            <person name="Brown S.J."/>
            <person name="Scherer S.E."/>
            <person name="Richards S."/>
            <person name="Blissard G.W."/>
        </authorList>
    </citation>
    <scope>NUCLEOTIDE SEQUENCE</scope>
</reference>
<sequence length="225" mass="25270">MTKLINIFLVFLVQKCATFFVNETKEYLYGTLLVDVGYPKSGDIPLLNRKVFKGTRVSIREHPYVASVRRQYSHYCTASILTKNLLVTVAHPLAGVPVSELGAVVGENYSDRGSLVHTVVLLLIHEEFDPYTLASDIALLRVYEDITYRGSVKPIELIAPSASLSESRAFVTGWGRCDSMSRELCLPRTSKYFPEEKIDPMLRSINFKVDLSSLYCEGYLRDSSG</sequence>
<evidence type="ECO:0000256" key="3">
    <source>
        <dbReference type="ARBA" id="ARBA00022825"/>
    </source>
</evidence>
<dbReference type="PANTHER" id="PTHR24276:SF98">
    <property type="entry name" value="FI18310P1-RELATED"/>
    <property type="match status" value="1"/>
</dbReference>
<evidence type="ECO:0000256" key="2">
    <source>
        <dbReference type="ARBA" id="ARBA00022801"/>
    </source>
</evidence>
<evidence type="ECO:0000256" key="1">
    <source>
        <dbReference type="ARBA" id="ARBA00022670"/>
    </source>
</evidence>
<name>A0A922CE30_MANSE</name>
<evidence type="ECO:0000313" key="7">
    <source>
        <dbReference type="EMBL" id="KAG6442851.1"/>
    </source>
</evidence>
<keyword evidence="8" id="KW-1185">Reference proteome</keyword>
<evidence type="ECO:0000256" key="4">
    <source>
        <dbReference type="ARBA" id="ARBA00023157"/>
    </source>
</evidence>
<keyword evidence="2" id="KW-0378">Hydrolase</keyword>
<dbReference type="EMBL" id="JH668296">
    <property type="protein sequence ID" value="KAG6442851.1"/>
    <property type="molecule type" value="Genomic_DNA"/>
</dbReference>
<keyword evidence="4" id="KW-1015">Disulfide bond</keyword>
<dbReference type="PROSITE" id="PS50240">
    <property type="entry name" value="TRYPSIN_DOM"/>
    <property type="match status" value="1"/>
</dbReference>
<evidence type="ECO:0000259" key="6">
    <source>
        <dbReference type="PROSITE" id="PS50240"/>
    </source>
</evidence>
<feature type="signal peptide" evidence="5">
    <location>
        <begin position="1"/>
        <end position="18"/>
    </location>
</feature>
<dbReference type="GO" id="GO:0004252">
    <property type="term" value="F:serine-type endopeptidase activity"/>
    <property type="evidence" value="ECO:0007669"/>
    <property type="project" value="InterPro"/>
</dbReference>
<proteinExistence type="predicted"/>
<dbReference type="SMART" id="SM00020">
    <property type="entry name" value="Tryp_SPc"/>
    <property type="match status" value="1"/>
</dbReference>
<evidence type="ECO:0000256" key="5">
    <source>
        <dbReference type="SAM" id="SignalP"/>
    </source>
</evidence>
<keyword evidence="5" id="KW-0732">Signal</keyword>
<dbReference type="Proteomes" id="UP000791440">
    <property type="component" value="Unassembled WGS sequence"/>
</dbReference>
<dbReference type="InterPro" id="IPR050430">
    <property type="entry name" value="Peptidase_S1"/>
</dbReference>
<dbReference type="Pfam" id="PF00089">
    <property type="entry name" value="Trypsin"/>
    <property type="match status" value="1"/>
</dbReference>
<dbReference type="InterPro" id="IPR001254">
    <property type="entry name" value="Trypsin_dom"/>
</dbReference>
<accession>A0A922CE30</accession>
<comment type="caution">
    <text evidence="7">The sequence shown here is derived from an EMBL/GenBank/DDBJ whole genome shotgun (WGS) entry which is preliminary data.</text>
</comment>
<reference evidence="7" key="2">
    <citation type="submission" date="2020-12" db="EMBL/GenBank/DDBJ databases">
        <authorList>
            <person name="Kanost M."/>
        </authorList>
    </citation>
    <scope>NUCLEOTIDE SEQUENCE</scope>
</reference>
<keyword evidence="3" id="KW-0720">Serine protease</keyword>
<evidence type="ECO:0000313" key="8">
    <source>
        <dbReference type="Proteomes" id="UP000791440"/>
    </source>
</evidence>
<dbReference type="PANTHER" id="PTHR24276">
    <property type="entry name" value="POLYSERASE-RELATED"/>
    <property type="match status" value="1"/>
</dbReference>
<gene>
    <name evidence="7" type="ORF">O3G_MSEX002545</name>
</gene>